<gene>
    <name evidence="3" type="ORF">RDI58_022383</name>
</gene>
<feature type="coiled-coil region" evidence="1">
    <location>
        <begin position="212"/>
        <end position="264"/>
    </location>
</feature>
<dbReference type="PANTHER" id="PTHR46328">
    <property type="entry name" value="FAR-RED IMPAIRED RESPONSIVE (FAR1) FAMILY PROTEIN-RELATED"/>
    <property type="match status" value="1"/>
</dbReference>
<evidence type="ECO:0000259" key="2">
    <source>
        <dbReference type="Pfam" id="PF03101"/>
    </source>
</evidence>
<dbReference type="EMBL" id="JBANQN010000009">
    <property type="protein sequence ID" value="KAK6780199.1"/>
    <property type="molecule type" value="Genomic_DNA"/>
</dbReference>
<dbReference type="Proteomes" id="UP001371456">
    <property type="component" value="Unassembled WGS sequence"/>
</dbReference>
<name>A0AAN8T5N9_SOLBU</name>
<evidence type="ECO:0000256" key="1">
    <source>
        <dbReference type="SAM" id="Coils"/>
    </source>
</evidence>
<dbReference type="InterPro" id="IPR004330">
    <property type="entry name" value="FAR1_DNA_bnd_dom"/>
</dbReference>
<reference evidence="3 4" key="1">
    <citation type="submission" date="2024-02" db="EMBL/GenBank/DDBJ databases">
        <title>de novo genome assembly of Solanum bulbocastanum strain 11H21.</title>
        <authorList>
            <person name="Hosaka A.J."/>
        </authorList>
    </citation>
    <scope>NUCLEOTIDE SEQUENCE [LARGE SCALE GENOMIC DNA]</scope>
    <source>
        <tissue evidence="3">Young leaves</tissue>
    </source>
</reference>
<evidence type="ECO:0000313" key="4">
    <source>
        <dbReference type="Proteomes" id="UP001371456"/>
    </source>
</evidence>
<evidence type="ECO:0000313" key="3">
    <source>
        <dbReference type="EMBL" id="KAK6780199.1"/>
    </source>
</evidence>
<feature type="domain" description="FAR1" evidence="2">
    <location>
        <begin position="103"/>
        <end position="189"/>
    </location>
</feature>
<organism evidence="3 4">
    <name type="scientific">Solanum bulbocastanum</name>
    <name type="common">Wild potato</name>
    <dbReference type="NCBI Taxonomy" id="147425"/>
    <lineage>
        <taxon>Eukaryota</taxon>
        <taxon>Viridiplantae</taxon>
        <taxon>Streptophyta</taxon>
        <taxon>Embryophyta</taxon>
        <taxon>Tracheophyta</taxon>
        <taxon>Spermatophyta</taxon>
        <taxon>Magnoliopsida</taxon>
        <taxon>eudicotyledons</taxon>
        <taxon>Gunneridae</taxon>
        <taxon>Pentapetalae</taxon>
        <taxon>asterids</taxon>
        <taxon>lamiids</taxon>
        <taxon>Solanales</taxon>
        <taxon>Solanaceae</taxon>
        <taxon>Solanoideae</taxon>
        <taxon>Solaneae</taxon>
        <taxon>Solanum</taxon>
    </lineage>
</organism>
<comment type="caution">
    <text evidence="3">The sequence shown here is derived from an EMBL/GenBank/DDBJ whole genome shotgun (WGS) entry which is preliminary data.</text>
</comment>
<dbReference type="AlphaFoldDB" id="A0AAN8T5N9"/>
<sequence>MRAFWIVELCDGLQFQFYKPLNRICRKMDESNNHDEMVETSSPKELTTNAVRPEGCFNVDDVDIVETSTGKEFTPNGLEAEGRSNMEPYVGMEFESEEAAKAYYSTYATHLGFIMRVDAFRRSMRNGELVWRRLVCNKEGFSKSRQSQNGKKKCRAIREGCKAMIIVKKKQSGKWLVAKLVKEHNHALVVKPVNTPKGAILCQTPDDKDVKIRELTAELQKERKRSAALQEQLDMLLKDMEDHSDQLSKNINGIVKTVKELESRKNVFPNGR</sequence>
<protein>
    <recommendedName>
        <fullName evidence="2">FAR1 domain-containing protein</fullName>
    </recommendedName>
</protein>
<dbReference type="Pfam" id="PF03101">
    <property type="entry name" value="FAR1"/>
    <property type="match status" value="1"/>
</dbReference>
<accession>A0AAN8T5N9</accession>
<keyword evidence="4" id="KW-1185">Reference proteome</keyword>
<proteinExistence type="predicted"/>
<keyword evidence="1" id="KW-0175">Coiled coil</keyword>
<dbReference type="PANTHER" id="PTHR46328:SF14">
    <property type="entry name" value="FAR-RED IMPAIRED RESPONSIVE (FAR1) FAMILY PROTEIN"/>
    <property type="match status" value="1"/>
</dbReference>